<protein>
    <submittedName>
        <fullName evidence="1">Uncharacterized protein</fullName>
    </submittedName>
</protein>
<sequence length="179" mass="20237">MASRLPAVSYEDSGAKVDVICAKERQRHQWAKAIRELLALDGKERWTGSLVLVDFNGPTKQGIEKINELLYDTTLTYVVKGGSPMENSLLGTDSLSDRDGRRALLDLIKDCVPPGVRQPLQEEHSRLRYPARVDPRPLLTKEKNLVWFTNKCAMFGVRYRFLTNDVIKPIVVSQREALG</sequence>
<reference evidence="1 2" key="1">
    <citation type="journal article" date="2015" name="Genome Biol. Evol.">
        <title>Comparative Genomics of a Bacterivorous Green Alga Reveals Evolutionary Causalities and Consequences of Phago-Mixotrophic Mode of Nutrition.</title>
        <authorList>
            <person name="Burns J.A."/>
            <person name="Paasch A."/>
            <person name="Narechania A."/>
            <person name="Kim E."/>
        </authorList>
    </citation>
    <scope>NUCLEOTIDE SEQUENCE [LARGE SCALE GENOMIC DNA]</scope>
    <source>
        <strain evidence="1 2">PLY_AMNH</strain>
    </source>
</reference>
<dbReference type="Proteomes" id="UP001190700">
    <property type="component" value="Unassembled WGS sequence"/>
</dbReference>
<evidence type="ECO:0000313" key="2">
    <source>
        <dbReference type="Proteomes" id="UP001190700"/>
    </source>
</evidence>
<comment type="caution">
    <text evidence="1">The sequence shown here is derived from an EMBL/GenBank/DDBJ whole genome shotgun (WGS) entry which is preliminary data.</text>
</comment>
<dbReference type="EMBL" id="LGRX02004514">
    <property type="protein sequence ID" value="KAK3280145.1"/>
    <property type="molecule type" value="Genomic_DNA"/>
</dbReference>
<gene>
    <name evidence="1" type="ORF">CYMTET_12007</name>
</gene>
<keyword evidence="2" id="KW-1185">Reference proteome</keyword>
<evidence type="ECO:0000313" key="1">
    <source>
        <dbReference type="EMBL" id="KAK3280145.1"/>
    </source>
</evidence>
<organism evidence="1 2">
    <name type="scientific">Cymbomonas tetramitiformis</name>
    <dbReference type="NCBI Taxonomy" id="36881"/>
    <lineage>
        <taxon>Eukaryota</taxon>
        <taxon>Viridiplantae</taxon>
        <taxon>Chlorophyta</taxon>
        <taxon>Pyramimonadophyceae</taxon>
        <taxon>Pyramimonadales</taxon>
        <taxon>Pyramimonadaceae</taxon>
        <taxon>Cymbomonas</taxon>
    </lineage>
</organism>
<proteinExistence type="predicted"/>
<dbReference type="AlphaFoldDB" id="A0AAE0LCW6"/>
<name>A0AAE0LCW6_9CHLO</name>
<accession>A0AAE0LCW6</accession>